<dbReference type="InterPro" id="IPR012938">
    <property type="entry name" value="Glc/Sorbosone_DH"/>
</dbReference>
<dbReference type="InterPro" id="IPR011042">
    <property type="entry name" value="6-blade_b-propeller_TolB-like"/>
</dbReference>
<keyword evidence="4" id="KW-1185">Reference proteome</keyword>
<dbReference type="SUPFAM" id="SSF50952">
    <property type="entry name" value="Soluble quinoprotein glucose dehydrogenase"/>
    <property type="match status" value="1"/>
</dbReference>
<dbReference type="AlphaFoldDB" id="A0A6M8HLY0"/>
<sequence>MMSLARCSSTAVISIITLLSGHGLANSAPTPLYEPLLPKATFTGAVIELEDFATLPKESNGSPARVNFLMPAPDNTTDLLVVDQGGIIYRVSADGFKVTTYLDLRAQKLSLVSSSSEEGFVGLAFHPNFSGDPTKPGYGKFYTAFSASKTSGTPDFLASDAGDHHQVIREWTASDPYSRAFTGTSREVLRVGRYASNHNGGVIRFNPNATFGTYDYGNLYIGFGDGGGENDPRNNGQNLTTPLGKILRINPLAGANGAKYTIPSDNPFRKIASAGPLIWAYGLRNPQQFSWEIGGQGRMFIDDIGQNQVEEVNLGARGANYGWSLREGTFATGVAVGSPGGKRDYLDYPLPADDAKKGYAYPIAEYDHSDEARDGKTVASGVGSGFIYQGSFAPNYRGFYVFGDFVQGKLFAINANGPLSAAMDLYSLQFLYHGVSYTSLSTSPIGEKTRSDFRIGEDRNGELYGLLKGTGGIYRFILPR</sequence>
<dbReference type="Proteomes" id="UP000500767">
    <property type="component" value="Chromosome"/>
</dbReference>
<evidence type="ECO:0000313" key="4">
    <source>
        <dbReference type="Proteomes" id="UP000500767"/>
    </source>
</evidence>
<feature type="domain" description="Glucose/Sorbosone dehydrogenase" evidence="2">
    <location>
        <begin position="72"/>
        <end position="414"/>
    </location>
</feature>
<dbReference type="PANTHER" id="PTHR19328">
    <property type="entry name" value="HEDGEHOG-INTERACTING PROTEIN"/>
    <property type="match status" value="1"/>
</dbReference>
<gene>
    <name evidence="3" type="ORF">HN018_04355</name>
</gene>
<keyword evidence="1" id="KW-0732">Signal</keyword>
<dbReference type="Gene3D" id="2.120.10.30">
    <property type="entry name" value="TolB, C-terminal domain"/>
    <property type="match status" value="1"/>
</dbReference>
<protein>
    <recommendedName>
        <fullName evidence="2">Glucose/Sorbosone dehydrogenase domain-containing protein</fullName>
    </recommendedName>
</protein>
<dbReference type="Pfam" id="PF07995">
    <property type="entry name" value="GSDH"/>
    <property type="match status" value="1"/>
</dbReference>
<evidence type="ECO:0000259" key="2">
    <source>
        <dbReference type="Pfam" id="PF07995"/>
    </source>
</evidence>
<organism evidence="3 4">
    <name type="scientific">Lichenicola cladoniae</name>
    <dbReference type="NCBI Taxonomy" id="1484109"/>
    <lineage>
        <taxon>Bacteria</taxon>
        <taxon>Pseudomonadati</taxon>
        <taxon>Pseudomonadota</taxon>
        <taxon>Alphaproteobacteria</taxon>
        <taxon>Acetobacterales</taxon>
        <taxon>Acetobacteraceae</taxon>
        <taxon>Lichenicola</taxon>
    </lineage>
</organism>
<dbReference type="RefSeq" id="WP_171837495.1">
    <property type="nucleotide sequence ID" value="NZ_CP053708.1"/>
</dbReference>
<evidence type="ECO:0000313" key="3">
    <source>
        <dbReference type="EMBL" id="QKE89369.1"/>
    </source>
</evidence>
<feature type="chain" id="PRO_5027080454" description="Glucose/Sorbosone dehydrogenase domain-containing protein" evidence="1">
    <location>
        <begin position="28"/>
        <end position="480"/>
    </location>
</feature>
<dbReference type="EMBL" id="CP053708">
    <property type="protein sequence ID" value="QKE89369.1"/>
    <property type="molecule type" value="Genomic_DNA"/>
</dbReference>
<proteinExistence type="predicted"/>
<evidence type="ECO:0000256" key="1">
    <source>
        <dbReference type="SAM" id="SignalP"/>
    </source>
</evidence>
<feature type="signal peptide" evidence="1">
    <location>
        <begin position="1"/>
        <end position="27"/>
    </location>
</feature>
<dbReference type="KEGG" id="lck:HN018_04355"/>
<dbReference type="InterPro" id="IPR011041">
    <property type="entry name" value="Quinoprot_gluc/sorb_DH_b-prop"/>
</dbReference>
<dbReference type="PANTHER" id="PTHR19328:SF75">
    <property type="entry name" value="ALDOSE SUGAR DEHYDROGENASE YLII"/>
    <property type="match status" value="1"/>
</dbReference>
<reference evidence="3 4" key="1">
    <citation type="journal article" date="2014" name="World J. Microbiol. Biotechnol.">
        <title>Biodiversity and physiological characteristics of Antarctic and Arctic lichens-associated bacteria.</title>
        <authorList>
            <person name="Lee Y.M."/>
            <person name="Kim E.H."/>
            <person name="Lee H.K."/>
            <person name="Hong S.G."/>
        </authorList>
    </citation>
    <scope>NUCLEOTIDE SEQUENCE [LARGE SCALE GENOMIC DNA]</scope>
    <source>
        <strain evidence="3 4">PAMC 26569</strain>
    </source>
</reference>
<accession>A0A6M8HLY0</accession>
<name>A0A6M8HLY0_9PROT</name>